<evidence type="ECO:0000259" key="1">
    <source>
        <dbReference type="PROSITE" id="PS50112"/>
    </source>
</evidence>
<evidence type="ECO:0000313" key="2">
    <source>
        <dbReference type="EMBL" id="GAI70501.1"/>
    </source>
</evidence>
<protein>
    <recommendedName>
        <fullName evidence="1">PAS domain-containing protein</fullName>
    </recommendedName>
</protein>
<gene>
    <name evidence="2" type="ORF">S12H4_03196</name>
</gene>
<comment type="caution">
    <text evidence="2">The sequence shown here is derived from an EMBL/GenBank/DDBJ whole genome shotgun (WGS) entry which is preliminary data.</text>
</comment>
<dbReference type="SUPFAM" id="SSF55785">
    <property type="entry name" value="PYP-like sensor domain (PAS domain)"/>
    <property type="match status" value="1"/>
</dbReference>
<dbReference type="Pfam" id="PF08447">
    <property type="entry name" value="PAS_3"/>
    <property type="match status" value="1"/>
</dbReference>
<dbReference type="PROSITE" id="PS50112">
    <property type="entry name" value="PAS"/>
    <property type="match status" value="1"/>
</dbReference>
<reference evidence="2" key="1">
    <citation type="journal article" date="2014" name="Front. Microbiol.">
        <title>High frequency of phylogenetically diverse reductive dehalogenase-homologous genes in deep subseafloor sedimentary metagenomes.</title>
        <authorList>
            <person name="Kawai M."/>
            <person name="Futagami T."/>
            <person name="Toyoda A."/>
            <person name="Takaki Y."/>
            <person name="Nishi S."/>
            <person name="Hori S."/>
            <person name="Arai W."/>
            <person name="Tsubouchi T."/>
            <person name="Morono Y."/>
            <person name="Uchiyama I."/>
            <person name="Ito T."/>
            <person name="Fujiyama A."/>
            <person name="Inagaki F."/>
            <person name="Takami H."/>
        </authorList>
    </citation>
    <scope>NUCLEOTIDE SEQUENCE</scope>
    <source>
        <strain evidence="2">Expedition CK06-06</strain>
    </source>
</reference>
<name>X1RU99_9ZZZZ</name>
<dbReference type="InterPro" id="IPR000014">
    <property type="entry name" value="PAS"/>
</dbReference>
<dbReference type="Gene3D" id="3.30.450.20">
    <property type="entry name" value="PAS domain"/>
    <property type="match status" value="1"/>
</dbReference>
<dbReference type="NCBIfam" id="TIGR00229">
    <property type="entry name" value="sensory_box"/>
    <property type="match status" value="1"/>
</dbReference>
<dbReference type="InterPro" id="IPR013655">
    <property type="entry name" value="PAS_fold_3"/>
</dbReference>
<dbReference type="InterPro" id="IPR035965">
    <property type="entry name" value="PAS-like_dom_sf"/>
</dbReference>
<accession>X1RU99</accession>
<dbReference type="EMBL" id="BARW01000873">
    <property type="protein sequence ID" value="GAI70501.1"/>
    <property type="molecule type" value="Genomic_DNA"/>
</dbReference>
<dbReference type="CDD" id="cd00130">
    <property type="entry name" value="PAS"/>
    <property type="match status" value="1"/>
</dbReference>
<organism evidence="2">
    <name type="scientific">marine sediment metagenome</name>
    <dbReference type="NCBI Taxonomy" id="412755"/>
    <lineage>
        <taxon>unclassified sequences</taxon>
        <taxon>metagenomes</taxon>
        <taxon>ecological metagenomes</taxon>
    </lineage>
</organism>
<proteinExistence type="predicted"/>
<dbReference type="AlphaFoldDB" id="X1RU99"/>
<feature type="domain" description="PAS" evidence="1">
    <location>
        <begin position="15"/>
        <end position="50"/>
    </location>
</feature>
<sequence>MITLHDFNLRATYRYASPLLKDASGYEPEELIGKSPFEFIHPDDKKKLFP</sequence>
<feature type="non-terminal residue" evidence="2">
    <location>
        <position position="50"/>
    </location>
</feature>